<feature type="compositionally biased region" description="Polar residues" evidence="1">
    <location>
        <begin position="50"/>
        <end position="59"/>
    </location>
</feature>
<comment type="caution">
    <text evidence="2">The sequence shown here is derived from an EMBL/GenBank/DDBJ whole genome shotgun (WGS) entry which is preliminary data.</text>
</comment>
<proteinExistence type="predicted"/>
<reference evidence="2 3" key="1">
    <citation type="journal article" date="2020" name="BMC Genomics">
        <title>Intraspecific diversification of the crop wild relative Brassica cretica Lam. using demographic model selection.</title>
        <authorList>
            <person name="Kioukis A."/>
            <person name="Michalopoulou V.A."/>
            <person name="Briers L."/>
            <person name="Pirintsos S."/>
            <person name="Studholme D.J."/>
            <person name="Pavlidis P."/>
            <person name="Sarris P.F."/>
        </authorList>
    </citation>
    <scope>NUCLEOTIDE SEQUENCE [LARGE SCALE GENOMIC DNA]</scope>
    <source>
        <strain evidence="3">cv. PFS-1207/04</strain>
    </source>
</reference>
<sequence>MESTGKSPVSSDRKPKRQNRCFLCHSEIAIFLRARWRCDVLQRCHNAPTSRGVTVSSDTFLGGSKPKHEDTHWRGDAPH</sequence>
<dbReference type="Proteomes" id="UP000266723">
    <property type="component" value="Unassembled WGS sequence"/>
</dbReference>
<evidence type="ECO:0000256" key="1">
    <source>
        <dbReference type="SAM" id="MobiDB-lite"/>
    </source>
</evidence>
<feature type="compositionally biased region" description="Basic and acidic residues" evidence="1">
    <location>
        <begin position="66"/>
        <end position="79"/>
    </location>
</feature>
<organism evidence="2 3">
    <name type="scientific">Brassica cretica</name>
    <name type="common">Mustard</name>
    <dbReference type="NCBI Taxonomy" id="69181"/>
    <lineage>
        <taxon>Eukaryota</taxon>
        <taxon>Viridiplantae</taxon>
        <taxon>Streptophyta</taxon>
        <taxon>Embryophyta</taxon>
        <taxon>Tracheophyta</taxon>
        <taxon>Spermatophyta</taxon>
        <taxon>Magnoliopsida</taxon>
        <taxon>eudicotyledons</taxon>
        <taxon>Gunneridae</taxon>
        <taxon>Pentapetalae</taxon>
        <taxon>rosids</taxon>
        <taxon>malvids</taxon>
        <taxon>Brassicales</taxon>
        <taxon>Brassicaceae</taxon>
        <taxon>Brassiceae</taxon>
        <taxon>Brassica</taxon>
    </lineage>
</organism>
<protein>
    <submittedName>
        <fullName evidence="2">Uncharacterized protein</fullName>
    </submittedName>
</protein>
<dbReference type="EMBL" id="QGKV02002055">
    <property type="protein sequence ID" value="KAF3494134.1"/>
    <property type="molecule type" value="Genomic_DNA"/>
</dbReference>
<name>A0ABQ7A8Z4_BRACR</name>
<evidence type="ECO:0000313" key="2">
    <source>
        <dbReference type="EMBL" id="KAF3494134.1"/>
    </source>
</evidence>
<keyword evidence="3" id="KW-1185">Reference proteome</keyword>
<feature type="region of interest" description="Disordered" evidence="1">
    <location>
        <begin position="50"/>
        <end position="79"/>
    </location>
</feature>
<evidence type="ECO:0000313" key="3">
    <source>
        <dbReference type="Proteomes" id="UP000266723"/>
    </source>
</evidence>
<accession>A0ABQ7A8Z4</accession>
<gene>
    <name evidence="2" type="ORF">DY000_02057044</name>
</gene>